<gene>
    <name evidence="4" type="ORF">FSP39_008292</name>
</gene>
<name>A0AA89CAP4_PINIB</name>
<evidence type="ECO:0000256" key="1">
    <source>
        <dbReference type="PROSITE-ProRule" id="PRU00325"/>
    </source>
</evidence>
<feature type="region of interest" description="Disordered" evidence="2">
    <location>
        <begin position="28"/>
        <end position="70"/>
    </location>
</feature>
<organism evidence="4 5">
    <name type="scientific">Pinctada imbricata</name>
    <name type="common">Atlantic pearl-oyster</name>
    <name type="synonym">Pinctada martensii</name>
    <dbReference type="NCBI Taxonomy" id="66713"/>
    <lineage>
        <taxon>Eukaryota</taxon>
        <taxon>Metazoa</taxon>
        <taxon>Spiralia</taxon>
        <taxon>Lophotrochozoa</taxon>
        <taxon>Mollusca</taxon>
        <taxon>Bivalvia</taxon>
        <taxon>Autobranchia</taxon>
        <taxon>Pteriomorphia</taxon>
        <taxon>Pterioida</taxon>
        <taxon>Pterioidea</taxon>
        <taxon>Pteriidae</taxon>
        <taxon>Pinctada</taxon>
    </lineage>
</organism>
<keyword evidence="1" id="KW-0863">Zinc-finger</keyword>
<dbReference type="PANTHER" id="PTHR34718:SF2">
    <property type="entry name" value="PHD-TYPE DOMAIN-CONTAINING PROTEIN"/>
    <property type="match status" value="1"/>
</dbReference>
<accession>A0AA89CAP4</accession>
<feature type="compositionally biased region" description="Basic and acidic residues" evidence="2">
    <location>
        <begin position="605"/>
        <end position="624"/>
    </location>
</feature>
<sequence>MIVPALLRDNNLSYLHFRLWYNQTHHADHDSPPSRFEPSHCAEPCDHPTGTSSDDVPLPPPDTTLTGGGLQPYTKDNLGITDIYTILRTPDPSKLLTVPPVKPRAGETYVIECSTFEEWACDQYQWVHIGKNNIKTDDSSIIVKNYYHIRVPGFKQGKGRARPNSCNKFKRCSYYLDGAPKRILVSYHGDEKIYVPLAHGNSKKNDSEYVRSCKSLLNELKQSDDKPMKVYRDMASKPGVTGEHHGVLNPRNLKQIKNHQAVSRSEKTLGKDDIYNLIQLAHHLEGFIAEITVFPDLLTIFALPELISTFVELLQSNASAPICLVYDTTFNLGDFYVSPLVFKHVLFEETPWIPLAFLIHERKLQKCHNRLFEYLSDRIPILKNKRIPFITDREPALTKSVEKFFPNMQVLHCWNHLKRDFKEELRKQGANPSESSLYLSHWRQMAQCQDETEFLQTYDELTAKWSESVKRYFDKHMKDDLLKYSGRWIIETFSGIYDPYSGVTNNPSESINAVLKRLTGWQELPVDCMVLSLYHLQNFYHVEIQRGRASIGNYRLKSRYRQAMLDKDELVLPNRIIKPEEIIEYVKSARTVDLVMKPASEIKENEITVDTPNKEDNDKSKASNDNDELPIISEPKTSPLSFNDITSESPLASSPEEIKPQQDKNISQKSLARYVLDNNGVTHVPQCEAFVVQGNNKMKYCVTLNPEKCACPSSSLCYHIIAVRMFVGLPVEDNPKEVNLRSLSKRSLKRSDKKSGRKRPRQNDVDRAFTPAPDSAFVQKDNDIKATCKTPKSKKKLRFTCASPTENSLPAKKRKISFPLKSPDSWVGGLTIAHKEKIVSNEPLCSDIINYVQTLLRIQHPDINGLQNTGRAPVWCDNSKSWQYALPFTNVLSPAAQIHHNGKFHWVVSASLNGHIYVFDSLSTGKLSPSLQIQIASLYRTEVRSLPVQIPPIQQQTNNVDCGLHAIANLVEFCSGSFVGHRPLQFNERYLRDHLVYCIERHMMTPFPRVPIKKKAIRKKKVVAEVNCDCRCGKPNCFEAMIGCDGRNGTCNVWRHKSCTDNKDAKDDWFCTPHRNK</sequence>
<keyword evidence="1" id="KW-0862">Zinc</keyword>
<dbReference type="SUPFAM" id="SSF54001">
    <property type="entry name" value="Cysteine proteinases"/>
    <property type="match status" value="1"/>
</dbReference>
<protein>
    <recommendedName>
        <fullName evidence="3">SWIM-type domain-containing protein</fullName>
    </recommendedName>
</protein>
<dbReference type="Proteomes" id="UP001186944">
    <property type="component" value="Unassembled WGS sequence"/>
</dbReference>
<feature type="region of interest" description="Disordered" evidence="2">
    <location>
        <begin position="605"/>
        <end position="666"/>
    </location>
</feature>
<keyword evidence="1" id="KW-0479">Metal-binding</keyword>
<feature type="region of interest" description="Disordered" evidence="2">
    <location>
        <begin position="742"/>
        <end position="772"/>
    </location>
</feature>
<evidence type="ECO:0000313" key="4">
    <source>
        <dbReference type="EMBL" id="KAK3108458.1"/>
    </source>
</evidence>
<dbReference type="InterPro" id="IPR007527">
    <property type="entry name" value="Znf_SWIM"/>
</dbReference>
<evidence type="ECO:0000256" key="2">
    <source>
        <dbReference type="SAM" id="MobiDB-lite"/>
    </source>
</evidence>
<dbReference type="GO" id="GO:0008270">
    <property type="term" value="F:zinc ion binding"/>
    <property type="evidence" value="ECO:0007669"/>
    <property type="project" value="UniProtKB-KW"/>
</dbReference>
<evidence type="ECO:0000259" key="3">
    <source>
        <dbReference type="PROSITE" id="PS50966"/>
    </source>
</evidence>
<dbReference type="AlphaFoldDB" id="A0AA89CAP4"/>
<dbReference type="Gene3D" id="3.40.395.10">
    <property type="entry name" value="Adenoviral Proteinase, Chain A"/>
    <property type="match status" value="1"/>
</dbReference>
<dbReference type="InterPro" id="IPR011011">
    <property type="entry name" value="Znf_FYVE_PHD"/>
</dbReference>
<feature type="compositionally biased region" description="Basic and acidic residues" evidence="2">
    <location>
        <begin position="28"/>
        <end position="46"/>
    </location>
</feature>
<dbReference type="PROSITE" id="PS50966">
    <property type="entry name" value="ZF_SWIM"/>
    <property type="match status" value="1"/>
</dbReference>
<keyword evidence="5" id="KW-1185">Reference proteome</keyword>
<dbReference type="PANTHER" id="PTHR34718">
    <property type="entry name" value="PHD-TYPE DOMAIN-CONTAINING PROTEIN"/>
    <property type="match status" value="1"/>
</dbReference>
<reference evidence="4" key="1">
    <citation type="submission" date="2019-08" db="EMBL/GenBank/DDBJ databases">
        <title>The improved chromosome-level genome for the pearl oyster Pinctada fucata martensii using PacBio sequencing and Hi-C.</title>
        <authorList>
            <person name="Zheng Z."/>
        </authorList>
    </citation>
    <scope>NUCLEOTIDE SEQUENCE</scope>
    <source>
        <strain evidence="4">ZZ-2019</strain>
        <tissue evidence="4">Adductor muscle</tissue>
    </source>
</reference>
<feature type="domain" description="SWIM-type" evidence="3">
    <location>
        <begin position="700"/>
        <end position="728"/>
    </location>
</feature>
<feature type="compositionally biased region" description="Polar residues" evidence="2">
    <location>
        <begin position="635"/>
        <end position="652"/>
    </location>
</feature>
<dbReference type="InterPro" id="IPR038765">
    <property type="entry name" value="Papain-like_cys_pep_sf"/>
</dbReference>
<evidence type="ECO:0000313" key="5">
    <source>
        <dbReference type="Proteomes" id="UP001186944"/>
    </source>
</evidence>
<proteinExistence type="predicted"/>
<comment type="caution">
    <text evidence="4">The sequence shown here is derived from an EMBL/GenBank/DDBJ whole genome shotgun (WGS) entry which is preliminary data.</text>
</comment>
<dbReference type="EMBL" id="VSWD01000001">
    <property type="protein sequence ID" value="KAK3108458.1"/>
    <property type="molecule type" value="Genomic_DNA"/>
</dbReference>
<dbReference type="SUPFAM" id="SSF57903">
    <property type="entry name" value="FYVE/PHD zinc finger"/>
    <property type="match status" value="1"/>
</dbReference>